<keyword evidence="2" id="KW-1185">Reference proteome</keyword>
<proteinExistence type="predicted"/>
<gene>
    <name evidence="1" type="ORF">V6N11_018402</name>
</gene>
<reference evidence="1 2" key="1">
    <citation type="journal article" date="2024" name="G3 (Bethesda)">
        <title>Genome assembly of Hibiscus sabdariffa L. provides insights into metabolisms of medicinal natural products.</title>
        <authorList>
            <person name="Kim T."/>
        </authorList>
    </citation>
    <scope>NUCLEOTIDE SEQUENCE [LARGE SCALE GENOMIC DNA]</scope>
    <source>
        <strain evidence="1">TK-2024</strain>
        <tissue evidence="1">Old leaves</tissue>
    </source>
</reference>
<evidence type="ECO:0000313" key="1">
    <source>
        <dbReference type="EMBL" id="KAK9033369.1"/>
    </source>
</evidence>
<accession>A0ABR2T837</accession>
<dbReference type="Proteomes" id="UP001396334">
    <property type="component" value="Unassembled WGS sequence"/>
</dbReference>
<name>A0ABR2T837_9ROSI</name>
<evidence type="ECO:0000313" key="2">
    <source>
        <dbReference type="Proteomes" id="UP001396334"/>
    </source>
</evidence>
<protein>
    <submittedName>
        <fullName evidence="1">Uncharacterized protein</fullName>
    </submittedName>
</protein>
<comment type="caution">
    <text evidence="1">The sequence shown here is derived from an EMBL/GenBank/DDBJ whole genome shotgun (WGS) entry which is preliminary data.</text>
</comment>
<organism evidence="1 2">
    <name type="scientific">Hibiscus sabdariffa</name>
    <name type="common">roselle</name>
    <dbReference type="NCBI Taxonomy" id="183260"/>
    <lineage>
        <taxon>Eukaryota</taxon>
        <taxon>Viridiplantae</taxon>
        <taxon>Streptophyta</taxon>
        <taxon>Embryophyta</taxon>
        <taxon>Tracheophyta</taxon>
        <taxon>Spermatophyta</taxon>
        <taxon>Magnoliopsida</taxon>
        <taxon>eudicotyledons</taxon>
        <taxon>Gunneridae</taxon>
        <taxon>Pentapetalae</taxon>
        <taxon>rosids</taxon>
        <taxon>malvids</taxon>
        <taxon>Malvales</taxon>
        <taxon>Malvaceae</taxon>
        <taxon>Malvoideae</taxon>
        <taxon>Hibiscus</taxon>
    </lineage>
</organism>
<sequence length="78" mass="8852">MLRRLMMDGWGASRQHAVKLSEDRLQGPAIKAQSRVMIPLASMHKCKIKKSKEGVQVLAKEPLGRSKACMEQRRPNRP</sequence>
<dbReference type="EMBL" id="JBBPBN010000008">
    <property type="protein sequence ID" value="KAK9033369.1"/>
    <property type="molecule type" value="Genomic_DNA"/>
</dbReference>